<dbReference type="Pfam" id="PF00582">
    <property type="entry name" value="Usp"/>
    <property type="match status" value="1"/>
</dbReference>
<gene>
    <name evidence="3" type="ORF">F1649_03570</name>
</gene>
<dbReference type="PRINTS" id="PR01438">
    <property type="entry name" value="UNVRSLSTRESS"/>
</dbReference>
<comment type="caution">
    <text evidence="3">The sequence shown here is derived from an EMBL/GenBank/DDBJ whole genome shotgun (WGS) entry which is preliminary data.</text>
</comment>
<dbReference type="AlphaFoldDB" id="A0A5M9HF14"/>
<dbReference type="RefSeq" id="WP_141813538.1">
    <property type="nucleotide sequence ID" value="NZ_VFPL01000001.1"/>
</dbReference>
<dbReference type="SUPFAM" id="SSF52402">
    <property type="entry name" value="Adenine nucleotide alpha hydrolases-like"/>
    <property type="match status" value="1"/>
</dbReference>
<dbReference type="Gene3D" id="3.40.50.620">
    <property type="entry name" value="HUPs"/>
    <property type="match status" value="1"/>
</dbReference>
<feature type="domain" description="UspA" evidence="2">
    <location>
        <begin position="3"/>
        <end position="144"/>
    </location>
</feature>
<dbReference type="CDD" id="cd00293">
    <property type="entry name" value="USP-like"/>
    <property type="match status" value="1"/>
</dbReference>
<evidence type="ECO:0000256" key="1">
    <source>
        <dbReference type="ARBA" id="ARBA00008791"/>
    </source>
</evidence>
<reference evidence="3 4" key="1">
    <citation type="submission" date="2019-09" db="EMBL/GenBank/DDBJ databases">
        <title>Pararcticibacter amylolyticus gen. nov., sp. nov., isolated from a rottenly hemp rope, and reclassification of Pedobacter tournemirensis as Pararcticibacter tournemirensis comb. nov.</title>
        <authorList>
            <person name="Cai Y."/>
        </authorList>
    </citation>
    <scope>NUCLEOTIDE SEQUENCE [LARGE SCALE GENOMIC DNA]</scope>
    <source>
        <strain evidence="3 4">TF5-37.2-LB10</strain>
    </source>
</reference>
<dbReference type="PANTHER" id="PTHR46268">
    <property type="entry name" value="STRESS RESPONSE PROTEIN NHAX"/>
    <property type="match status" value="1"/>
</dbReference>
<proteinExistence type="inferred from homology"/>
<dbReference type="InterPro" id="IPR006015">
    <property type="entry name" value="Universal_stress_UspA"/>
</dbReference>
<evidence type="ECO:0000313" key="3">
    <source>
        <dbReference type="EMBL" id="KAA8485572.1"/>
    </source>
</evidence>
<keyword evidence="4" id="KW-1185">Reference proteome</keyword>
<evidence type="ECO:0000259" key="2">
    <source>
        <dbReference type="Pfam" id="PF00582"/>
    </source>
</evidence>
<evidence type="ECO:0000313" key="4">
    <source>
        <dbReference type="Proteomes" id="UP000322918"/>
    </source>
</evidence>
<organism evidence="3 4">
    <name type="scientific">Arcticibacter tournemirensis</name>
    <dbReference type="NCBI Taxonomy" id="699437"/>
    <lineage>
        <taxon>Bacteria</taxon>
        <taxon>Pseudomonadati</taxon>
        <taxon>Bacteroidota</taxon>
        <taxon>Sphingobacteriia</taxon>
        <taxon>Sphingobacteriales</taxon>
        <taxon>Sphingobacteriaceae</taxon>
        <taxon>Arcticibacter</taxon>
    </lineage>
</organism>
<dbReference type="OrthoDB" id="9788959at2"/>
<dbReference type="Proteomes" id="UP000322918">
    <property type="component" value="Unassembled WGS sequence"/>
</dbReference>
<protein>
    <submittedName>
        <fullName evidence="3">Universal stress protein</fullName>
    </submittedName>
</protein>
<sequence length="147" mass="16073">MKYERILIVADDSPSAIKAVKYGFELARQLGAKVKIGLIDALEPAKTEGNVDAGIFPDDAENTAKKDAEKFLHGLAKDYGKGVETEYFAPEGEVHDVVLQMAREWDAHLIVAGTHGRKGLNRLLEGSIAEGILRDSQVPLFIVPMDK</sequence>
<dbReference type="InterPro" id="IPR006016">
    <property type="entry name" value="UspA"/>
</dbReference>
<dbReference type="EMBL" id="VWNE01000004">
    <property type="protein sequence ID" value="KAA8485572.1"/>
    <property type="molecule type" value="Genomic_DNA"/>
</dbReference>
<comment type="similarity">
    <text evidence="1">Belongs to the universal stress protein A family.</text>
</comment>
<accession>A0A5M9HF14</accession>
<dbReference type="InterPro" id="IPR014729">
    <property type="entry name" value="Rossmann-like_a/b/a_fold"/>
</dbReference>
<name>A0A5M9HF14_9SPHI</name>
<dbReference type="PANTHER" id="PTHR46268:SF15">
    <property type="entry name" value="UNIVERSAL STRESS PROTEIN HP_0031"/>
    <property type="match status" value="1"/>
</dbReference>